<feature type="region of interest" description="Disordered" evidence="12">
    <location>
        <begin position="1"/>
        <end position="126"/>
    </location>
</feature>
<keyword evidence="5 11" id="KW-0547">Nucleotide-binding</keyword>
<feature type="compositionally biased region" description="Polar residues" evidence="12">
    <location>
        <begin position="827"/>
        <end position="842"/>
    </location>
</feature>
<feature type="compositionally biased region" description="Low complexity" evidence="12">
    <location>
        <begin position="387"/>
        <end position="396"/>
    </location>
</feature>
<feature type="region of interest" description="Disordered" evidence="12">
    <location>
        <begin position="1341"/>
        <end position="1385"/>
    </location>
</feature>
<dbReference type="InterPro" id="IPR017441">
    <property type="entry name" value="Protein_kinase_ATP_BS"/>
</dbReference>
<dbReference type="Gene3D" id="1.10.510.10">
    <property type="entry name" value="Transferase(Phosphotransferase) domain 1"/>
    <property type="match status" value="1"/>
</dbReference>
<feature type="compositionally biased region" description="Low complexity" evidence="12">
    <location>
        <begin position="958"/>
        <end position="971"/>
    </location>
</feature>
<comment type="catalytic activity">
    <reaction evidence="8">
        <text>L-seryl-[protein] + ATP = O-phospho-L-seryl-[protein] + ADP + H(+)</text>
        <dbReference type="Rhea" id="RHEA:17989"/>
        <dbReference type="Rhea" id="RHEA-COMP:9863"/>
        <dbReference type="Rhea" id="RHEA-COMP:11604"/>
        <dbReference type="ChEBI" id="CHEBI:15378"/>
        <dbReference type="ChEBI" id="CHEBI:29999"/>
        <dbReference type="ChEBI" id="CHEBI:30616"/>
        <dbReference type="ChEBI" id="CHEBI:83421"/>
        <dbReference type="ChEBI" id="CHEBI:456216"/>
        <dbReference type="EC" id="2.7.12.1"/>
    </reaction>
</comment>
<dbReference type="InterPro" id="IPR050494">
    <property type="entry name" value="Ser_Thr_dual-spec_kinase"/>
</dbReference>
<dbReference type="GO" id="GO:0005856">
    <property type="term" value="C:cytoskeleton"/>
    <property type="evidence" value="ECO:0007669"/>
    <property type="project" value="TreeGrafter"/>
</dbReference>
<evidence type="ECO:0000256" key="3">
    <source>
        <dbReference type="ARBA" id="ARBA00022527"/>
    </source>
</evidence>
<dbReference type="Gene3D" id="3.30.10.30">
    <property type="entry name" value="DYRK"/>
    <property type="match status" value="1"/>
</dbReference>
<evidence type="ECO:0000256" key="7">
    <source>
        <dbReference type="ARBA" id="ARBA00022840"/>
    </source>
</evidence>
<dbReference type="PROSITE" id="PS50011">
    <property type="entry name" value="PROTEIN_KINASE_DOM"/>
    <property type="match status" value="1"/>
</dbReference>
<feature type="compositionally biased region" description="Low complexity" evidence="12">
    <location>
        <begin position="1300"/>
        <end position="1312"/>
    </location>
</feature>
<feature type="compositionally biased region" description="Polar residues" evidence="12">
    <location>
        <begin position="1802"/>
        <end position="1819"/>
    </location>
</feature>
<dbReference type="EMBL" id="JABBWM010000008">
    <property type="protein sequence ID" value="KAG2115245.1"/>
    <property type="molecule type" value="Genomic_DNA"/>
</dbReference>
<dbReference type="GO" id="GO:0005737">
    <property type="term" value="C:cytoplasm"/>
    <property type="evidence" value="ECO:0007669"/>
    <property type="project" value="TreeGrafter"/>
</dbReference>
<feature type="compositionally biased region" description="Basic and acidic residues" evidence="12">
    <location>
        <begin position="25"/>
        <end position="40"/>
    </location>
</feature>
<dbReference type="FunFam" id="3.30.200.20:FF:000087">
    <property type="entry name" value="Dual specificity tyrosine-phosphorylation-regulated kinase 1A"/>
    <property type="match status" value="1"/>
</dbReference>
<proteinExistence type="inferred from homology"/>
<feature type="compositionally biased region" description="Low complexity" evidence="12">
    <location>
        <begin position="892"/>
        <end position="912"/>
    </location>
</feature>
<comment type="catalytic activity">
    <reaction evidence="9">
        <text>L-threonyl-[protein] + ATP = O-phospho-L-threonyl-[protein] + ADP + H(+)</text>
        <dbReference type="Rhea" id="RHEA:46608"/>
        <dbReference type="Rhea" id="RHEA-COMP:11060"/>
        <dbReference type="Rhea" id="RHEA-COMP:11605"/>
        <dbReference type="ChEBI" id="CHEBI:15378"/>
        <dbReference type="ChEBI" id="CHEBI:30013"/>
        <dbReference type="ChEBI" id="CHEBI:30616"/>
        <dbReference type="ChEBI" id="CHEBI:61977"/>
        <dbReference type="ChEBI" id="CHEBI:456216"/>
        <dbReference type="EC" id="2.7.12.1"/>
    </reaction>
</comment>
<evidence type="ECO:0000313" key="15">
    <source>
        <dbReference type="Proteomes" id="UP000823399"/>
    </source>
</evidence>
<evidence type="ECO:0000256" key="6">
    <source>
        <dbReference type="ARBA" id="ARBA00022777"/>
    </source>
</evidence>
<dbReference type="OrthoDB" id="9332038at2759"/>
<feature type="compositionally biased region" description="Low complexity" evidence="12">
    <location>
        <begin position="931"/>
        <end position="950"/>
    </location>
</feature>
<sequence length="1911" mass="205523">MSATSALLESQREHELHLPFTTQGGDKKIADEDDGLDMHQVHNTQPRLHISAAPPDDELSPMDTDAEIPSRSGSVSSSLDPYYFGIQTPADSPALQLSEPGFPPMTPETRNPNEPVTPGRDPANIDRMGLVGVGELATPRWGKIQRHTHDEDADGHDEQVHGDDVLEEDVTELVIDELEKDGPDSPWTIEAVDGESDGKDEPVDVKSVTRTLRSRRSMADESGGEEILYPRKPFGSELLHPTHLPKHPPASPEEPPSPLLPPLPTEQPFLGGPVVASPPSAFTSQRKAKKRTSDEFEMDHTGSLVSKVSGVPKDRTSSTARDKDEKSASTRKHRSIGSNVSGSTSRDRARRRESLAVSTPGKLSGIPPPVDATPVRLEREKHTRQLSAGSSSSSHEAALHAHSRRVHTTDFSHLPPSPSTTSIQHILRHAGSATSTTNPPLRPSSSHKDMAQPQGQPLVHPSPSVAHSLLRGTQEGWSGLDDDAHADALRKLDGLSMKTARARASVGSFGRPSSMSRPGTPAGTANKSGVHWEGISSDGGGKMSRRGSTKDRERKEEVSQRQPIGLGISLSGDTPQEHSEIRGGGIISSDEHAYSSSGVEKTPKKPGSMSTRLSFTPKRGSASSTTYTTTPTSSRDSASMSTATSVTSVSGPSASGRHSTGAGKGRRNSAGSDISSAYSGGDVAAFKDRQPSFAASGEALEEDRVPPVPPLPKDLSTYRSPPQSSHGIAFPPSGADESDIDRTMSLEVPPGSSKPLPHSHAQYLQSSANYGSHSAPESAPSITKTPSKKWSFSNALNIKLTPSMSSMKGKDSLSTKSSSFPLSPRSVQTFGQQLRKSGSREQALSPPVAPGTSWSPGHPDAMASAASLASMSSVGSTRTPKSPAVLSGKAPSRAGTASSASHHTTSALSAAHNAPLSPSSMRRHQSKRLTPSSIPFFRRSSSQSMQMPPSNSVITSVSPTLSSSGTGASAAHHVKASRSPNKESSRTVPTTPASSQKKSSVLSLGLPSLLKSSSRRSLHGDKSDTGTFKESARSKDSEKEKSKQDQKDRSESRISLLMGRKRGKTLSSTDPKKSASAIALPPMQMSALPATTAQRVANLKNSSSASTPASTITRTPSISRVTSQTVSSMQKQSDASLRSRNQPLPTIAGSPSVGTTGYSITKEAKDYPPSVLLNSIGGMSKETPTKIPRISSRTSAAGSPGLGGTTVASRRISLNVTAPSTDPSPTPADPTMNEFGVLENGDAQVAKALGETTTTRRLSVRASPSINSRVPRQVSGPPSAGGIPRKSNRDSVSFSTLRKASTGSVASTTSVAPPSETTHSHRFSALSPSKGLKLLSPKISLSTRSSNNNGSTANVHRAQAGTPASSRQSLSTPSPVPSTVDEEEFLGDEEMMQYIRRQQTKKMAHGASQAELDDLLKFPEPSTPSPGLTPQEVLNSSQAQFLSDYEKEEILNYPQVYCIGSGSPKKKAHPEIVVNNFGYDDERGDYQVVNGDHLAFRYEIMDTLGKGSFGQVLSCRDHQTGESVAIKIIRNKKRFHHQALVEIKILDNLRKWDHEEKHHVIKMTEHFYFRNHLCIAMELLSINLYELIKANGFVGFTTALIRRFTSQMILSLCLMRHHRIVHCDLKPENVLLRHPAKSAIKVIDFGSSCLEHEKIYTYIQSRFYRSPEVILGMNYHMAIDMWSLGCILAELYTGFPIFPGENEQEQLSCIMEVLGPPDKDFINRSSRKRLFFDNNGAPRPVVNSKGRRRRPGTKTLAQVLRCQDDDFVDFIARCLVWDPERRMKPQAALQHNFLRAGRRSKITTPSPANAKTLLSSSRTKVTETPKKSQISAPTPLTARTSRTTTNGVPSTPNTTTVGSSSRTYRSGQSHGLSSQYSSRTLSGFAVSRQSSSEMPFEQELMSWLQTTASLK</sequence>
<dbReference type="PROSITE" id="PS00107">
    <property type="entry name" value="PROTEIN_KINASE_ATP"/>
    <property type="match status" value="1"/>
</dbReference>
<feature type="compositionally biased region" description="Low complexity" evidence="12">
    <location>
        <begin position="861"/>
        <end position="873"/>
    </location>
</feature>
<accession>A0A9P7FG02</accession>
<dbReference type="GO" id="GO:0004674">
    <property type="term" value="F:protein serine/threonine kinase activity"/>
    <property type="evidence" value="ECO:0007669"/>
    <property type="project" value="UniProtKB-KW"/>
</dbReference>
<feature type="compositionally biased region" description="Basic and acidic residues" evidence="12">
    <location>
        <begin position="548"/>
        <end position="559"/>
    </location>
</feature>
<gene>
    <name evidence="14" type="ORF">F5147DRAFT_630045</name>
</gene>
<evidence type="ECO:0000313" key="14">
    <source>
        <dbReference type="EMBL" id="KAG2115245.1"/>
    </source>
</evidence>
<evidence type="ECO:0000256" key="8">
    <source>
        <dbReference type="ARBA" id="ARBA00049003"/>
    </source>
</evidence>
<feature type="compositionally biased region" description="Polar residues" evidence="12">
    <location>
        <begin position="762"/>
        <end position="772"/>
    </location>
</feature>
<evidence type="ECO:0000256" key="10">
    <source>
        <dbReference type="ARBA" id="ARBA00051680"/>
    </source>
</evidence>
<dbReference type="PROSITE" id="PS00108">
    <property type="entry name" value="PROTEIN_KINASE_ST"/>
    <property type="match status" value="1"/>
</dbReference>
<name>A0A9P7FG02_9AGAM</name>
<evidence type="ECO:0000256" key="12">
    <source>
        <dbReference type="SAM" id="MobiDB-lite"/>
    </source>
</evidence>
<comment type="caution">
    <text evidence="14">The sequence shown here is derived from an EMBL/GenBank/DDBJ whole genome shotgun (WGS) entry which is preliminary data.</text>
</comment>
<feature type="compositionally biased region" description="Polar residues" evidence="12">
    <location>
        <begin position="717"/>
        <end position="726"/>
    </location>
</feature>
<feature type="binding site" evidence="11">
    <location>
        <position position="1527"/>
    </location>
    <ligand>
        <name>ATP</name>
        <dbReference type="ChEBI" id="CHEBI:30616"/>
    </ligand>
</feature>
<dbReference type="RefSeq" id="XP_041296962.1">
    <property type="nucleotide sequence ID" value="XM_041432765.1"/>
</dbReference>
<dbReference type="GO" id="GO:0005524">
    <property type="term" value="F:ATP binding"/>
    <property type="evidence" value="ECO:0007669"/>
    <property type="project" value="UniProtKB-UniRule"/>
</dbReference>
<feature type="compositionally biased region" description="Low complexity" evidence="12">
    <location>
        <begin position="1832"/>
        <end position="1845"/>
    </location>
</feature>
<dbReference type="InterPro" id="IPR011009">
    <property type="entry name" value="Kinase-like_dom_sf"/>
</dbReference>
<feature type="region of interest" description="Disordered" evidence="12">
    <location>
        <begin position="1798"/>
        <end position="1897"/>
    </location>
</feature>
<dbReference type="GO" id="GO:0004712">
    <property type="term" value="F:protein serine/threonine/tyrosine kinase activity"/>
    <property type="evidence" value="ECO:0007669"/>
    <property type="project" value="UniProtKB-EC"/>
</dbReference>
<feature type="region of interest" description="Disordered" evidence="12">
    <location>
        <begin position="1098"/>
        <end position="1155"/>
    </location>
</feature>
<dbReference type="InterPro" id="IPR008271">
    <property type="entry name" value="Ser/Thr_kinase_AS"/>
</dbReference>
<feature type="region of interest" description="Disordered" evidence="12">
    <location>
        <begin position="801"/>
        <end position="1082"/>
    </location>
</feature>
<feature type="region of interest" description="Disordered" evidence="12">
    <location>
        <begin position="1176"/>
        <end position="1208"/>
    </location>
</feature>
<evidence type="ECO:0000259" key="13">
    <source>
        <dbReference type="PROSITE" id="PS50011"/>
    </source>
</evidence>
<feature type="compositionally biased region" description="Basic and acidic residues" evidence="12">
    <location>
        <begin position="1030"/>
        <end position="1052"/>
    </location>
</feature>
<evidence type="ECO:0000256" key="9">
    <source>
        <dbReference type="ARBA" id="ARBA00049308"/>
    </source>
</evidence>
<dbReference type="Gene3D" id="3.30.200.20">
    <property type="entry name" value="Phosphorylase Kinase, domain 1"/>
    <property type="match status" value="1"/>
</dbReference>
<feature type="compositionally biased region" description="Polar residues" evidence="12">
    <location>
        <begin position="1290"/>
        <end position="1299"/>
    </location>
</feature>
<keyword evidence="7 11" id="KW-0067">ATP-binding</keyword>
<feature type="compositionally biased region" description="Polar residues" evidence="12">
    <location>
        <begin position="669"/>
        <end position="678"/>
    </location>
</feature>
<comment type="catalytic activity">
    <reaction evidence="10">
        <text>L-tyrosyl-[protein] + ATP = O-phospho-L-tyrosyl-[protein] + ADP + H(+)</text>
        <dbReference type="Rhea" id="RHEA:10596"/>
        <dbReference type="Rhea" id="RHEA-COMP:10136"/>
        <dbReference type="Rhea" id="RHEA-COMP:20101"/>
        <dbReference type="ChEBI" id="CHEBI:15378"/>
        <dbReference type="ChEBI" id="CHEBI:30616"/>
        <dbReference type="ChEBI" id="CHEBI:46858"/>
        <dbReference type="ChEBI" id="CHEBI:61978"/>
        <dbReference type="ChEBI" id="CHEBI:456216"/>
        <dbReference type="EC" id="2.7.12.1"/>
    </reaction>
</comment>
<feature type="compositionally biased region" description="Polar residues" evidence="12">
    <location>
        <begin position="986"/>
        <end position="996"/>
    </location>
</feature>
<feature type="compositionally biased region" description="Basic and acidic residues" evidence="12">
    <location>
        <begin position="312"/>
        <end position="328"/>
    </location>
</feature>
<keyword evidence="15" id="KW-1185">Reference proteome</keyword>
<feature type="domain" description="Protein kinase" evidence="13">
    <location>
        <begin position="1498"/>
        <end position="1794"/>
    </location>
</feature>
<evidence type="ECO:0000256" key="4">
    <source>
        <dbReference type="ARBA" id="ARBA00022679"/>
    </source>
</evidence>
<dbReference type="PANTHER" id="PTHR24058">
    <property type="entry name" value="DUAL SPECIFICITY PROTEIN KINASE"/>
    <property type="match status" value="1"/>
</dbReference>
<feature type="compositionally biased region" description="Polar residues" evidence="12">
    <location>
        <begin position="1846"/>
        <end position="1893"/>
    </location>
</feature>
<dbReference type="GeneID" id="64695024"/>
<keyword evidence="3" id="KW-0723">Serine/threonine-protein kinase</keyword>
<dbReference type="SUPFAM" id="SSF56112">
    <property type="entry name" value="Protein kinase-like (PK-like)"/>
    <property type="match status" value="1"/>
</dbReference>
<dbReference type="InterPro" id="IPR042521">
    <property type="entry name" value="DYRK"/>
</dbReference>
<feature type="compositionally biased region" description="Polar residues" evidence="12">
    <location>
        <begin position="1343"/>
        <end position="1354"/>
    </location>
</feature>
<reference evidence="14" key="1">
    <citation type="journal article" date="2020" name="New Phytol.">
        <title>Comparative genomics reveals dynamic genome evolution in host specialist ectomycorrhizal fungi.</title>
        <authorList>
            <person name="Lofgren L.A."/>
            <person name="Nguyen N.H."/>
            <person name="Vilgalys R."/>
            <person name="Ruytinx J."/>
            <person name="Liao H.L."/>
            <person name="Branco S."/>
            <person name="Kuo A."/>
            <person name="LaButti K."/>
            <person name="Lipzen A."/>
            <person name="Andreopoulos W."/>
            <person name="Pangilinan J."/>
            <person name="Riley R."/>
            <person name="Hundley H."/>
            <person name="Na H."/>
            <person name="Barry K."/>
            <person name="Grigoriev I.V."/>
            <person name="Stajich J.E."/>
            <person name="Kennedy P.G."/>
        </authorList>
    </citation>
    <scope>NUCLEOTIDE SEQUENCE</scope>
    <source>
        <strain evidence="14">FC423</strain>
    </source>
</reference>
<evidence type="ECO:0000256" key="11">
    <source>
        <dbReference type="PROSITE-ProRule" id="PRU10141"/>
    </source>
</evidence>
<feature type="compositionally biased region" description="Basic and acidic residues" evidence="12">
    <location>
        <begin position="345"/>
        <end position="354"/>
    </location>
</feature>
<protein>
    <recommendedName>
        <fullName evidence="2">dual-specificity kinase</fullName>
        <ecNumber evidence="2">2.7.12.1</ecNumber>
    </recommendedName>
</protein>
<feature type="region of interest" description="Disordered" evidence="12">
    <location>
        <begin position="503"/>
        <end position="789"/>
    </location>
</feature>
<feature type="compositionally biased region" description="Low complexity" evidence="12">
    <location>
        <begin position="997"/>
        <end position="1012"/>
    </location>
</feature>
<evidence type="ECO:0000256" key="1">
    <source>
        <dbReference type="ARBA" id="ARBA00008867"/>
    </source>
</evidence>
<dbReference type="Pfam" id="PF00069">
    <property type="entry name" value="Pkinase"/>
    <property type="match status" value="1"/>
</dbReference>
<dbReference type="InterPro" id="IPR000719">
    <property type="entry name" value="Prot_kinase_dom"/>
</dbReference>
<feature type="compositionally biased region" description="Pro residues" evidence="12">
    <location>
        <begin position="247"/>
        <end position="265"/>
    </location>
</feature>
<dbReference type="EC" id="2.7.12.1" evidence="2"/>
<feature type="compositionally biased region" description="Polar residues" evidence="12">
    <location>
        <begin position="1124"/>
        <end position="1144"/>
    </location>
</feature>
<feature type="compositionally biased region" description="Polar residues" evidence="12">
    <location>
        <begin position="780"/>
        <end position="789"/>
    </location>
</feature>
<feature type="region of interest" description="Disordered" evidence="12">
    <location>
        <begin position="177"/>
        <end position="465"/>
    </location>
</feature>
<evidence type="ECO:0000256" key="2">
    <source>
        <dbReference type="ARBA" id="ARBA00013203"/>
    </source>
</evidence>
<keyword evidence="4" id="KW-0808">Transferase</keyword>
<feature type="compositionally biased region" description="Polar residues" evidence="12">
    <location>
        <begin position="511"/>
        <end position="527"/>
    </location>
</feature>
<comment type="similarity">
    <text evidence="1">Belongs to the protein kinase superfamily. CMGC Ser/Thr protein kinase family. MNB/DYRK subfamily.</text>
</comment>
<feature type="compositionally biased region" description="Low complexity" evidence="12">
    <location>
        <begin position="621"/>
        <end position="656"/>
    </location>
</feature>
<dbReference type="SMART" id="SM00220">
    <property type="entry name" value="S_TKc"/>
    <property type="match status" value="1"/>
</dbReference>
<feature type="compositionally biased region" description="Low complexity" evidence="12">
    <location>
        <begin position="1102"/>
        <end position="1123"/>
    </location>
</feature>
<keyword evidence="6" id="KW-0418">Kinase</keyword>
<dbReference type="Proteomes" id="UP000823399">
    <property type="component" value="Unassembled WGS sequence"/>
</dbReference>
<feature type="region of interest" description="Disordered" evidence="12">
    <location>
        <begin position="1251"/>
        <end position="1329"/>
    </location>
</feature>
<organism evidence="14 15">
    <name type="scientific">Suillus discolor</name>
    <dbReference type="NCBI Taxonomy" id="1912936"/>
    <lineage>
        <taxon>Eukaryota</taxon>
        <taxon>Fungi</taxon>
        <taxon>Dikarya</taxon>
        <taxon>Basidiomycota</taxon>
        <taxon>Agaricomycotina</taxon>
        <taxon>Agaricomycetes</taxon>
        <taxon>Agaricomycetidae</taxon>
        <taxon>Boletales</taxon>
        <taxon>Suillineae</taxon>
        <taxon>Suillaceae</taxon>
        <taxon>Suillus</taxon>
    </lineage>
</organism>
<evidence type="ECO:0000256" key="5">
    <source>
        <dbReference type="ARBA" id="ARBA00022741"/>
    </source>
</evidence>
<feature type="compositionally biased region" description="Polar residues" evidence="12">
    <location>
        <begin position="1251"/>
        <end position="1270"/>
    </location>
</feature>
<feature type="compositionally biased region" description="Acidic residues" evidence="12">
    <location>
        <begin position="55"/>
        <end position="66"/>
    </location>
</feature>
<feature type="compositionally biased region" description="Low complexity" evidence="12">
    <location>
        <begin position="814"/>
        <end position="826"/>
    </location>
</feature>
<feature type="compositionally biased region" description="Basic and acidic residues" evidence="12">
    <location>
        <begin position="291"/>
        <end position="300"/>
    </location>
</feature>
<dbReference type="CDD" id="cd14210">
    <property type="entry name" value="PKc_DYRK"/>
    <property type="match status" value="1"/>
</dbReference>
<dbReference type="PANTHER" id="PTHR24058:SF22">
    <property type="entry name" value="DUAL SPECIFICITY TYROSINE-PHOSPHORYLATION-REGULATED KINASE 4"/>
    <property type="match status" value="1"/>
</dbReference>